<dbReference type="EMBL" id="VTUX01000009">
    <property type="protein sequence ID" value="KAA1188833.1"/>
    <property type="molecule type" value="Genomic_DNA"/>
</dbReference>
<organism evidence="2 3">
    <name type="scientific">Pseudohalioglobus sediminis</name>
    <dbReference type="NCBI Taxonomy" id="2606449"/>
    <lineage>
        <taxon>Bacteria</taxon>
        <taxon>Pseudomonadati</taxon>
        <taxon>Pseudomonadota</taxon>
        <taxon>Gammaproteobacteria</taxon>
        <taxon>Cellvibrionales</taxon>
        <taxon>Halieaceae</taxon>
        <taxon>Pseudohalioglobus</taxon>
    </lineage>
</organism>
<evidence type="ECO:0000313" key="3">
    <source>
        <dbReference type="Proteomes" id="UP000323708"/>
    </source>
</evidence>
<keyword evidence="2" id="KW-0808">Transferase</keyword>
<dbReference type="Gene3D" id="3.40.50.2000">
    <property type="entry name" value="Glycogen Phosphorylase B"/>
    <property type="match status" value="2"/>
</dbReference>
<gene>
    <name evidence="2" type="ORF">F0M18_16640</name>
</gene>
<comment type="caution">
    <text evidence="2">The sequence shown here is derived from an EMBL/GenBank/DDBJ whole genome shotgun (WGS) entry which is preliminary data.</text>
</comment>
<dbReference type="PANTHER" id="PTHR12526">
    <property type="entry name" value="GLYCOSYLTRANSFERASE"/>
    <property type="match status" value="1"/>
</dbReference>
<dbReference type="SUPFAM" id="SSF53756">
    <property type="entry name" value="UDP-Glycosyltransferase/glycogen phosphorylase"/>
    <property type="match status" value="1"/>
</dbReference>
<proteinExistence type="predicted"/>
<dbReference type="InterPro" id="IPR028098">
    <property type="entry name" value="Glyco_trans_4-like_N"/>
</dbReference>
<protein>
    <submittedName>
        <fullName evidence="2">Glycosyltransferase</fullName>
    </submittedName>
</protein>
<keyword evidence="3" id="KW-1185">Reference proteome</keyword>
<reference evidence="2 3" key="1">
    <citation type="submission" date="2019-09" db="EMBL/GenBank/DDBJ databases">
        <authorList>
            <person name="Chen X.-Y."/>
        </authorList>
    </citation>
    <scope>NUCLEOTIDE SEQUENCE [LARGE SCALE GENOMIC DNA]</scope>
    <source>
        <strain evidence="2 3">NY5</strain>
    </source>
</reference>
<dbReference type="Proteomes" id="UP000323708">
    <property type="component" value="Unassembled WGS sequence"/>
</dbReference>
<dbReference type="GO" id="GO:0016757">
    <property type="term" value="F:glycosyltransferase activity"/>
    <property type="evidence" value="ECO:0007669"/>
    <property type="project" value="UniProtKB-ARBA"/>
</dbReference>
<dbReference type="Pfam" id="PF13439">
    <property type="entry name" value="Glyco_transf_4"/>
    <property type="match status" value="1"/>
</dbReference>
<feature type="domain" description="Glycosyltransferase subfamily 4-like N-terminal" evidence="1">
    <location>
        <begin position="36"/>
        <end position="196"/>
    </location>
</feature>
<evidence type="ECO:0000259" key="1">
    <source>
        <dbReference type="Pfam" id="PF13439"/>
    </source>
</evidence>
<name>A0A5B0WPH7_9GAMM</name>
<sequence>MDLAMISRAETTSASPSVHPDSVRIAVLLAQLRGAGIQRMRFNIIRCLLRRGYQVDLVVGAAKGELVDEIPPGVSLYTLSSKGRLGLPLGLMGYLRERQPSHVMSSYEDLSIMLLLAKKILRADTFTLLSTHNAISQLVHEGGRLNRLKQRLLRPMMKSLYPSADSLVAVSEGVALELHQYLNLPLSAINVIYNPVIADSFAAQLAAGESDLHYEQDGAPTIGFFGRLHEQKRVDLLIDAFAMLRKKAACRLLLVGEGAERERLELRVAGLGLGGDVHFFGFSESPYALMRRCHVVALPSDYEGLGNVLVEAMACGTQVVSTDCPHGPREILQDGKYGQLVEVGDAEGLCTALMNSINNVFRVDPELLVQRAMEFSADTATDSYLRAMKLPVAIEK</sequence>
<evidence type="ECO:0000313" key="2">
    <source>
        <dbReference type="EMBL" id="KAA1188833.1"/>
    </source>
</evidence>
<accession>A0A5B0WPH7</accession>
<dbReference type="AlphaFoldDB" id="A0A5B0WPH7"/>
<dbReference type="Pfam" id="PF13692">
    <property type="entry name" value="Glyco_trans_1_4"/>
    <property type="match status" value="1"/>
</dbReference>
<dbReference type="CDD" id="cd03811">
    <property type="entry name" value="GT4_GT28_WabH-like"/>
    <property type="match status" value="1"/>
</dbReference>